<dbReference type="PANTHER" id="PTHR10465:SF0">
    <property type="entry name" value="SARCALUMENIN"/>
    <property type="match status" value="1"/>
</dbReference>
<evidence type="ECO:0000256" key="9">
    <source>
        <dbReference type="ARBA" id="ARBA00023134"/>
    </source>
</evidence>
<evidence type="ECO:0000256" key="6">
    <source>
        <dbReference type="ARBA" id="ARBA00022989"/>
    </source>
</evidence>
<feature type="region of interest" description="Disordered" evidence="12">
    <location>
        <begin position="157"/>
        <end position="226"/>
    </location>
</feature>
<dbReference type="GeneID" id="63754269"/>
<dbReference type="GO" id="GO:0008053">
    <property type="term" value="P:mitochondrial fusion"/>
    <property type="evidence" value="ECO:0007669"/>
    <property type="project" value="TreeGrafter"/>
</dbReference>
<name>A0A1L9RRE5_ASPWE</name>
<evidence type="ECO:0000256" key="5">
    <source>
        <dbReference type="ARBA" id="ARBA00022801"/>
    </source>
</evidence>
<keyword evidence="2" id="KW-0812">Transmembrane</keyword>
<dbReference type="SUPFAM" id="SSF52540">
    <property type="entry name" value="P-loop containing nucleoside triphosphate hydrolases"/>
    <property type="match status" value="1"/>
</dbReference>
<dbReference type="Proteomes" id="UP000184383">
    <property type="component" value="Unassembled WGS sequence"/>
</dbReference>
<feature type="region of interest" description="Disordered" evidence="12">
    <location>
        <begin position="1"/>
        <end position="53"/>
    </location>
</feature>
<evidence type="ECO:0000313" key="15">
    <source>
        <dbReference type="Proteomes" id="UP000184383"/>
    </source>
</evidence>
<dbReference type="InterPro" id="IPR045063">
    <property type="entry name" value="Dynamin_N"/>
</dbReference>
<dbReference type="InterPro" id="IPR027094">
    <property type="entry name" value="Mitofusin_fam"/>
</dbReference>
<keyword evidence="6" id="KW-1133">Transmembrane helix</keyword>
<evidence type="ECO:0000256" key="11">
    <source>
        <dbReference type="ARBA" id="ARBA00048548"/>
    </source>
</evidence>
<protein>
    <recommendedName>
        <fullName evidence="13">Dynamin-type G domain-containing protein</fullName>
    </recommendedName>
</protein>
<evidence type="ECO:0000256" key="12">
    <source>
        <dbReference type="SAM" id="MobiDB-lite"/>
    </source>
</evidence>
<keyword evidence="9" id="KW-0342">GTP-binding</keyword>
<sequence length="946" mass="103820">MSQEYFPGDRASSAGEGSSSSRHRFAGEEEIAENPFFPRPPPSYMTVGNGSTSESATALMDSLNNNDSGYGGSIASGSAMDGDLGWRAGLMEDRPTPIHTPTHPGQWNPAAEHERQVVASHVHQLLYNSNRTKLGRAITRTIDTLRELQDMNRQWPAHYPSVQNAPGTPPPNPPLRQSQSYFGDANDGSEPFPRPGQMRRAATMPDDLAESSAAAERRPPPEPRLMSPQIAQEFSILKLDLKLGALSQAELVHSLEKSSIASLLEGKISQSVKHLLSLRDRIEDTSSKVLITGDLNAGKSTFCNALLRRKVLPEDQQPCTSIFCEVLDARENAGLEEVHAVHKDQVYNRNDESSYDVYPLSELEEIVIDNSKYMQCKVYVKDVRTIDESLLNNGVVDIALIDAPGLNSDSLKTTAVFARQEEIDVVVFVVSAANHFTLSAKEFILNAAHEKAYMFMVVNGFDQIRDKQRCERMILDQINKLSPRTYKEAAELVHFVSSNAIPVAPPVPVVQSGSGGGGGGGSDPHGDGPDGDGPDGDDDDNGNGKGKGKGKGKEKEKIQDFENLESSLRRFVLEKRARSKLAPARTYLLNLLADLNSLASVNRDVAQAELKRVTDELAEIEPAYENGKRKRVELADEVEKCIDDSCDDVYNNTRSTLSDTITRVSDADLGVAYPGIFSAFQYAEDLKLAMLDQISASVTSCEDYARGKTVQGVGFIQNIGLLHVGEDKFAPLNFKADMMFRRSRRHTFARQVDTEVEIWDFFDIAGLWERQEKMAGTGMAMTAVTILGGRVFGGSSWVDSMFTAAKFLGPNNLRRLFLPGVFVAAALTTAYVLSSIPTTLPPRISRKLAATLDEMDYVHSNANRISAEVRRILRIPAGNLQTSLAQDVEDLAKRKHEVSKTKSESDTATKYFSNLFRESGENRRTVEGIDLDAPLPAGMAAPESWA</sequence>
<dbReference type="VEuPathDB" id="FungiDB:ASPWEDRAFT_58937"/>
<dbReference type="GO" id="GO:0005525">
    <property type="term" value="F:GTP binding"/>
    <property type="evidence" value="ECO:0007669"/>
    <property type="project" value="UniProtKB-KW"/>
</dbReference>
<keyword evidence="15" id="KW-1185">Reference proteome</keyword>
<keyword evidence="8" id="KW-0496">Mitochondrion</keyword>
<evidence type="ECO:0000313" key="14">
    <source>
        <dbReference type="EMBL" id="OJJ37397.1"/>
    </source>
</evidence>
<dbReference type="PROSITE" id="PS51718">
    <property type="entry name" value="G_DYNAMIN_2"/>
    <property type="match status" value="1"/>
</dbReference>
<gene>
    <name evidence="14" type="ORF">ASPWEDRAFT_58937</name>
</gene>
<dbReference type="OrthoDB" id="9984778at2759"/>
<keyword evidence="10" id="KW-0472">Membrane</keyword>
<dbReference type="AlphaFoldDB" id="A0A1L9RRE5"/>
<keyword evidence="7" id="KW-0175">Coiled coil</keyword>
<dbReference type="GO" id="GO:0005741">
    <property type="term" value="C:mitochondrial outer membrane"/>
    <property type="evidence" value="ECO:0007669"/>
    <property type="project" value="UniProtKB-SubCell"/>
</dbReference>
<keyword evidence="5" id="KW-0378">Hydrolase</keyword>
<feature type="compositionally biased region" description="Low complexity" evidence="12">
    <location>
        <begin position="11"/>
        <end position="20"/>
    </location>
</feature>
<feature type="region of interest" description="Disordered" evidence="12">
    <location>
        <begin position="506"/>
        <end position="558"/>
    </location>
</feature>
<evidence type="ECO:0000259" key="13">
    <source>
        <dbReference type="PROSITE" id="PS51718"/>
    </source>
</evidence>
<feature type="compositionally biased region" description="Gly residues" evidence="12">
    <location>
        <begin position="513"/>
        <end position="523"/>
    </location>
</feature>
<reference evidence="15" key="1">
    <citation type="journal article" date="2017" name="Genome Biol.">
        <title>Comparative genomics reveals high biological diversity and specific adaptations in the industrially and medically important fungal genus Aspergillus.</title>
        <authorList>
            <person name="de Vries R.P."/>
            <person name="Riley R."/>
            <person name="Wiebenga A."/>
            <person name="Aguilar-Osorio G."/>
            <person name="Amillis S."/>
            <person name="Uchima C.A."/>
            <person name="Anderluh G."/>
            <person name="Asadollahi M."/>
            <person name="Askin M."/>
            <person name="Barry K."/>
            <person name="Battaglia E."/>
            <person name="Bayram O."/>
            <person name="Benocci T."/>
            <person name="Braus-Stromeyer S.A."/>
            <person name="Caldana C."/>
            <person name="Canovas D."/>
            <person name="Cerqueira G.C."/>
            <person name="Chen F."/>
            <person name="Chen W."/>
            <person name="Choi C."/>
            <person name="Clum A."/>
            <person name="Dos Santos R.A."/>
            <person name="Damasio A.R."/>
            <person name="Diallinas G."/>
            <person name="Emri T."/>
            <person name="Fekete E."/>
            <person name="Flipphi M."/>
            <person name="Freyberg S."/>
            <person name="Gallo A."/>
            <person name="Gournas C."/>
            <person name="Habgood R."/>
            <person name="Hainaut M."/>
            <person name="Harispe M.L."/>
            <person name="Henrissat B."/>
            <person name="Hilden K.S."/>
            <person name="Hope R."/>
            <person name="Hossain A."/>
            <person name="Karabika E."/>
            <person name="Karaffa L."/>
            <person name="Karanyi Z."/>
            <person name="Krasevec N."/>
            <person name="Kuo A."/>
            <person name="Kusch H."/>
            <person name="LaButti K."/>
            <person name="Lagendijk E.L."/>
            <person name="Lapidus A."/>
            <person name="Levasseur A."/>
            <person name="Lindquist E."/>
            <person name="Lipzen A."/>
            <person name="Logrieco A.F."/>
            <person name="MacCabe A."/>
            <person name="Maekelae M.R."/>
            <person name="Malavazi I."/>
            <person name="Melin P."/>
            <person name="Meyer V."/>
            <person name="Mielnichuk N."/>
            <person name="Miskei M."/>
            <person name="Molnar A.P."/>
            <person name="Mule G."/>
            <person name="Ngan C.Y."/>
            <person name="Orejas M."/>
            <person name="Orosz E."/>
            <person name="Ouedraogo J.P."/>
            <person name="Overkamp K.M."/>
            <person name="Park H.-S."/>
            <person name="Perrone G."/>
            <person name="Piumi F."/>
            <person name="Punt P.J."/>
            <person name="Ram A.F."/>
            <person name="Ramon A."/>
            <person name="Rauscher S."/>
            <person name="Record E."/>
            <person name="Riano-Pachon D.M."/>
            <person name="Robert V."/>
            <person name="Roehrig J."/>
            <person name="Ruller R."/>
            <person name="Salamov A."/>
            <person name="Salih N.S."/>
            <person name="Samson R.A."/>
            <person name="Sandor E."/>
            <person name="Sanguinetti M."/>
            <person name="Schuetze T."/>
            <person name="Sepcic K."/>
            <person name="Shelest E."/>
            <person name="Sherlock G."/>
            <person name="Sophianopoulou V."/>
            <person name="Squina F.M."/>
            <person name="Sun H."/>
            <person name="Susca A."/>
            <person name="Todd R.B."/>
            <person name="Tsang A."/>
            <person name="Unkles S.E."/>
            <person name="van de Wiele N."/>
            <person name="van Rossen-Uffink D."/>
            <person name="Oliveira J.V."/>
            <person name="Vesth T.C."/>
            <person name="Visser J."/>
            <person name="Yu J.-H."/>
            <person name="Zhou M."/>
            <person name="Andersen M.R."/>
            <person name="Archer D.B."/>
            <person name="Baker S.E."/>
            <person name="Benoit I."/>
            <person name="Brakhage A.A."/>
            <person name="Braus G.H."/>
            <person name="Fischer R."/>
            <person name="Frisvad J.C."/>
            <person name="Goldman G.H."/>
            <person name="Houbraken J."/>
            <person name="Oakley B."/>
            <person name="Pocsi I."/>
            <person name="Scazzocchio C."/>
            <person name="Seiboth B."/>
            <person name="vanKuyk P.A."/>
            <person name="Wortman J."/>
            <person name="Dyer P.S."/>
            <person name="Grigoriev I.V."/>
        </authorList>
    </citation>
    <scope>NUCLEOTIDE SEQUENCE [LARGE SCALE GENOMIC DNA]</scope>
    <source>
        <strain evidence="15">DTO 134E9</strain>
    </source>
</reference>
<dbReference type="FunFam" id="3.40.50.300:FF:000638">
    <property type="entry name" value="Transmembrane GTPase Fzo1, putative"/>
    <property type="match status" value="1"/>
</dbReference>
<dbReference type="Pfam" id="PF00350">
    <property type="entry name" value="Dynamin_N"/>
    <property type="match status" value="1"/>
</dbReference>
<dbReference type="STRING" id="1073089.A0A1L9RRE5"/>
<comment type="catalytic activity">
    <reaction evidence="11">
        <text>GTP + H2O = GDP + phosphate + H(+)</text>
        <dbReference type="Rhea" id="RHEA:19669"/>
        <dbReference type="ChEBI" id="CHEBI:15377"/>
        <dbReference type="ChEBI" id="CHEBI:15378"/>
        <dbReference type="ChEBI" id="CHEBI:37565"/>
        <dbReference type="ChEBI" id="CHEBI:43474"/>
        <dbReference type="ChEBI" id="CHEBI:58189"/>
    </reaction>
</comment>
<proteinExistence type="predicted"/>
<dbReference type="InterPro" id="IPR027417">
    <property type="entry name" value="P-loop_NTPase"/>
</dbReference>
<dbReference type="PANTHER" id="PTHR10465">
    <property type="entry name" value="TRANSMEMBRANE GTPASE FZO1"/>
    <property type="match status" value="1"/>
</dbReference>
<evidence type="ECO:0000256" key="4">
    <source>
        <dbReference type="ARBA" id="ARBA00022787"/>
    </source>
</evidence>
<evidence type="ECO:0000256" key="7">
    <source>
        <dbReference type="ARBA" id="ARBA00023054"/>
    </source>
</evidence>
<feature type="region of interest" description="Disordered" evidence="12">
    <location>
        <begin position="85"/>
        <end position="108"/>
    </location>
</feature>
<dbReference type="InterPro" id="IPR030381">
    <property type="entry name" value="G_DYNAMIN_dom"/>
</dbReference>
<dbReference type="GO" id="GO:0051646">
    <property type="term" value="P:mitochondrion localization"/>
    <property type="evidence" value="ECO:0007669"/>
    <property type="project" value="TreeGrafter"/>
</dbReference>
<dbReference type="RefSeq" id="XP_040691073.1">
    <property type="nucleotide sequence ID" value="XM_040838421.1"/>
</dbReference>
<evidence type="ECO:0000256" key="8">
    <source>
        <dbReference type="ARBA" id="ARBA00023128"/>
    </source>
</evidence>
<keyword evidence="3" id="KW-0547">Nucleotide-binding</keyword>
<evidence type="ECO:0000256" key="10">
    <source>
        <dbReference type="ARBA" id="ARBA00023136"/>
    </source>
</evidence>
<dbReference type="GO" id="GO:0003924">
    <property type="term" value="F:GTPase activity"/>
    <property type="evidence" value="ECO:0007669"/>
    <property type="project" value="InterPro"/>
</dbReference>
<organism evidence="14 15">
    <name type="scientific">Aspergillus wentii DTO 134E9</name>
    <dbReference type="NCBI Taxonomy" id="1073089"/>
    <lineage>
        <taxon>Eukaryota</taxon>
        <taxon>Fungi</taxon>
        <taxon>Dikarya</taxon>
        <taxon>Ascomycota</taxon>
        <taxon>Pezizomycotina</taxon>
        <taxon>Eurotiomycetes</taxon>
        <taxon>Eurotiomycetidae</taxon>
        <taxon>Eurotiales</taxon>
        <taxon>Aspergillaceae</taxon>
        <taxon>Aspergillus</taxon>
        <taxon>Aspergillus subgen. Cremei</taxon>
    </lineage>
</organism>
<accession>A0A1L9RRE5</accession>
<evidence type="ECO:0000256" key="2">
    <source>
        <dbReference type="ARBA" id="ARBA00022692"/>
    </source>
</evidence>
<keyword evidence="4" id="KW-1000">Mitochondrion outer membrane</keyword>
<dbReference type="Gene3D" id="3.40.50.300">
    <property type="entry name" value="P-loop containing nucleotide triphosphate hydrolases"/>
    <property type="match status" value="1"/>
</dbReference>
<feature type="compositionally biased region" description="Acidic residues" evidence="12">
    <location>
        <begin position="529"/>
        <end position="541"/>
    </location>
</feature>
<feature type="domain" description="Dynamin-type G" evidence="13">
    <location>
        <begin position="283"/>
        <end position="602"/>
    </location>
</feature>
<evidence type="ECO:0000256" key="3">
    <source>
        <dbReference type="ARBA" id="ARBA00022741"/>
    </source>
</evidence>
<dbReference type="EMBL" id="KV878211">
    <property type="protein sequence ID" value="OJJ37397.1"/>
    <property type="molecule type" value="Genomic_DNA"/>
</dbReference>
<evidence type="ECO:0000256" key="1">
    <source>
        <dbReference type="ARBA" id="ARBA00004374"/>
    </source>
</evidence>
<comment type="subcellular location">
    <subcellularLocation>
        <location evidence="1">Mitochondrion outer membrane</location>
        <topology evidence="1">Multi-pass membrane protein</topology>
    </subcellularLocation>
</comment>